<gene>
    <name evidence="7" type="ORF">ACHAW5_004908</name>
</gene>
<evidence type="ECO:0000313" key="7">
    <source>
        <dbReference type="EMBL" id="KAL3780795.1"/>
    </source>
</evidence>
<protein>
    <submittedName>
        <fullName evidence="7">Uncharacterized protein</fullName>
    </submittedName>
</protein>
<feature type="compositionally biased region" description="Low complexity" evidence="6">
    <location>
        <begin position="14"/>
        <end position="23"/>
    </location>
</feature>
<evidence type="ECO:0000256" key="3">
    <source>
        <dbReference type="ARBA" id="ARBA00022692"/>
    </source>
</evidence>
<feature type="compositionally biased region" description="Low complexity" evidence="6">
    <location>
        <begin position="108"/>
        <end position="124"/>
    </location>
</feature>
<feature type="region of interest" description="Disordered" evidence="6">
    <location>
        <begin position="83"/>
        <end position="145"/>
    </location>
</feature>
<feature type="compositionally biased region" description="Low complexity" evidence="6">
    <location>
        <begin position="83"/>
        <end position="97"/>
    </location>
</feature>
<feature type="region of interest" description="Disordered" evidence="6">
    <location>
        <begin position="550"/>
        <end position="580"/>
    </location>
</feature>
<evidence type="ECO:0000256" key="6">
    <source>
        <dbReference type="SAM" id="MobiDB-lite"/>
    </source>
</evidence>
<evidence type="ECO:0000256" key="1">
    <source>
        <dbReference type="ARBA" id="ARBA00004141"/>
    </source>
</evidence>
<dbReference type="GO" id="GO:0016020">
    <property type="term" value="C:membrane"/>
    <property type="evidence" value="ECO:0007669"/>
    <property type="project" value="UniProtKB-SubCell"/>
</dbReference>
<accession>A0ABD3P2V1</accession>
<dbReference type="Pfam" id="PF04117">
    <property type="entry name" value="Mpv17_PMP22"/>
    <property type="match status" value="1"/>
</dbReference>
<name>A0ABD3P2V1_9STRA</name>
<comment type="similarity">
    <text evidence="2">Belongs to the peroxisomal membrane protein PXMP2/4 family.</text>
</comment>
<evidence type="ECO:0000256" key="2">
    <source>
        <dbReference type="ARBA" id="ARBA00006824"/>
    </source>
</evidence>
<dbReference type="PANTHER" id="PTHR11266">
    <property type="entry name" value="PEROXISOMAL MEMBRANE PROTEIN 2, PXMP2 MPV17"/>
    <property type="match status" value="1"/>
</dbReference>
<evidence type="ECO:0000256" key="5">
    <source>
        <dbReference type="ARBA" id="ARBA00023136"/>
    </source>
</evidence>
<dbReference type="Proteomes" id="UP001530315">
    <property type="component" value="Unassembled WGS sequence"/>
</dbReference>
<proteinExistence type="inferred from homology"/>
<sequence length="590" mass="63248">MTTTTAAVGERRPSPTAAAASTARRGRRRGLVPSRLARSSSSSSSSSSSMTMMVVVLLAVAAAIGRASCAFVPPPPMIIIPSSSPPTATTSSSRPLSCLALESPPPSRVSRVGVGSVGSSSSFPRAEKRPPPPTTTTATTTRGGRSILIFAEPMHVSHVEAMAENGATPPHSSSNAASFADAIPREEDDRNVVVAVASEESIAPNNDIAVVGTTDDRRRATMTTMTTARARDDDAPPPRGESSHRPRAAAAAADAARAFFPSVPISYDERGMVQADAAPSEARPVVDATFAVDPDNSVDVVVVGGDSDYPDLVKFLFRKDDNGRTLATKLFNAALLAASFGYVFVSVFSIDRGMTRGWSPAEIGMRIPLDTWASYENSLSEKPVATKTIINIVIYLLGDWLSQTLFRRGNVLDFDASRTLRNGFVGMCFGPAVHEYYEFSDWILPVEGLTLGITNRAFKILMDQTIYLSVKCSIYIMAIAVLNGQTVEDGADNVRNRLKPIMFTAWKFWPLVHCVTYGLIPARHRILWVNSVDLVWNAILASKARGDDDGIDGSDGESDGKSNDDDGRASKANDGEGGHEIFQRARFVTR</sequence>
<keyword evidence="8" id="KW-1185">Reference proteome</keyword>
<organism evidence="7 8">
    <name type="scientific">Stephanodiscus triporus</name>
    <dbReference type="NCBI Taxonomy" id="2934178"/>
    <lineage>
        <taxon>Eukaryota</taxon>
        <taxon>Sar</taxon>
        <taxon>Stramenopiles</taxon>
        <taxon>Ochrophyta</taxon>
        <taxon>Bacillariophyta</taxon>
        <taxon>Coscinodiscophyceae</taxon>
        <taxon>Thalassiosirophycidae</taxon>
        <taxon>Stephanodiscales</taxon>
        <taxon>Stephanodiscaceae</taxon>
        <taxon>Stephanodiscus</taxon>
    </lineage>
</organism>
<dbReference type="InterPro" id="IPR007248">
    <property type="entry name" value="Mpv17_PMP22"/>
</dbReference>
<feature type="region of interest" description="Disordered" evidence="6">
    <location>
        <begin position="227"/>
        <end position="248"/>
    </location>
</feature>
<evidence type="ECO:0000256" key="4">
    <source>
        <dbReference type="ARBA" id="ARBA00022989"/>
    </source>
</evidence>
<keyword evidence="5" id="KW-0472">Membrane</keyword>
<keyword evidence="3" id="KW-0812">Transmembrane</keyword>
<comment type="caution">
    <text evidence="7">The sequence shown here is derived from an EMBL/GenBank/DDBJ whole genome shotgun (WGS) entry which is preliminary data.</text>
</comment>
<reference evidence="7 8" key="1">
    <citation type="submission" date="2024-10" db="EMBL/GenBank/DDBJ databases">
        <title>Updated reference genomes for cyclostephanoid diatoms.</title>
        <authorList>
            <person name="Roberts W.R."/>
            <person name="Alverson A.J."/>
        </authorList>
    </citation>
    <scope>NUCLEOTIDE SEQUENCE [LARGE SCALE GENOMIC DNA]</scope>
    <source>
        <strain evidence="7 8">AJA276-08</strain>
    </source>
</reference>
<feature type="region of interest" description="Disordered" evidence="6">
    <location>
        <begin position="1"/>
        <end position="47"/>
    </location>
</feature>
<evidence type="ECO:0000313" key="8">
    <source>
        <dbReference type="Proteomes" id="UP001530315"/>
    </source>
</evidence>
<feature type="compositionally biased region" description="Basic and acidic residues" evidence="6">
    <location>
        <begin position="229"/>
        <end position="244"/>
    </location>
</feature>
<dbReference type="AlphaFoldDB" id="A0ABD3P2V1"/>
<keyword evidence="4" id="KW-1133">Transmembrane helix</keyword>
<dbReference type="PANTHER" id="PTHR11266:SF121">
    <property type="entry name" value="OS09G0315000 PROTEIN"/>
    <property type="match status" value="1"/>
</dbReference>
<dbReference type="EMBL" id="JALLAZ020001097">
    <property type="protein sequence ID" value="KAL3780795.1"/>
    <property type="molecule type" value="Genomic_DNA"/>
</dbReference>
<comment type="subcellular location">
    <subcellularLocation>
        <location evidence="1">Membrane</location>
        <topology evidence="1">Multi-pass membrane protein</topology>
    </subcellularLocation>
</comment>
<feature type="compositionally biased region" description="Basic and acidic residues" evidence="6">
    <location>
        <begin position="558"/>
        <end position="580"/>
    </location>
</feature>